<dbReference type="KEGG" id="pno:SNOG_13676"/>
<dbReference type="EMBL" id="CH445351">
    <property type="protein sequence ID" value="EAT79123.1"/>
    <property type="molecule type" value="Genomic_DNA"/>
</dbReference>
<dbReference type="Proteomes" id="UP000001055">
    <property type="component" value="Unassembled WGS sequence"/>
</dbReference>
<dbReference type="GeneID" id="5980803"/>
<dbReference type="RefSeq" id="XP_001803883.1">
    <property type="nucleotide sequence ID" value="XM_001803831.1"/>
</dbReference>
<dbReference type="AlphaFoldDB" id="Q0U3I8"/>
<protein>
    <submittedName>
        <fullName evidence="1">Uncharacterized protein</fullName>
    </submittedName>
</protein>
<evidence type="ECO:0000313" key="1">
    <source>
        <dbReference type="EMBL" id="EAT79123.1"/>
    </source>
</evidence>
<evidence type="ECO:0000313" key="2">
    <source>
        <dbReference type="Proteomes" id="UP000001055"/>
    </source>
</evidence>
<dbReference type="InParanoid" id="Q0U3I8"/>
<organism evidence="1 2">
    <name type="scientific">Phaeosphaeria nodorum (strain SN15 / ATCC MYA-4574 / FGSC 10173)</name>
    <name type="common">Glume blotch fungus</name>
    <name type="synonym">Parastagonospora nodorum</name>
    <dbReference type="NCBI Taxonomy" id="321614"/>
    <lineage>
        <taxon>Eukaryota</taxon>
        <taxon>Fungi</taxon>
        <taxon>Dikarya</taxon>
        <taxon>Ascomycota</taxon>
        <taxon>Pezizomycotina</taxon>
        <taxon>Dothideomycetes</taxon>
        <taxon>Pleosporomycetidae</taxon>
        <taxon>Pleosporales</taxon>
        <taxon>Pleosporineae</taxon>
        <taxon>Phaeosphaeriaceae</taxon>
        <taxon>Parastagonospora</taxon>
    </lineage>
</organism>
<gene>
    <name evidence="1" type="ORF">SNOG_13676</name>
</gene>
<proteinExistence type="predicted"/>
<accession>Q0U3I8</accession>
<sequence>MEKPVQEPVKAPSPVVWLSISLEIGLERLMSQSWPSAWLLTACYPVKISVEASLESGGKRPVPFVVVCGIDDDDDEEDNEFKSVKLNQRNTAVETSRVGNFPTDYHSRSCRAARSLPFVHRAFRVLSLSSRNATGPIDRMHGKLNVS</sequence>
<name>Q0U3I8_PHANO</name>
<reference evidence="2" key="1">
    <citation type="journal article" date="2007" name="Plant Cell">
        <title>Dothideomycete-plant interactions illuminated by genome sequencing and EST analysis of the wheat pathogen Stagonospora nodorum.</title>
        <authorList>
            <person name="Hane J.K."/>
            <person name="Lowe R.G."/>
            <person name="Solomon P.S."/>
            <person name="Tan K.C."/>
            <person name="Schoch C.L."/>
            <person name="Spatafora J.W."/>
            <person name="Crous P.W."/>
            <person name="Kodira C."/>
            <person name="Birren B.W."/>
            <person name="Galagan J.E."/>
            <person name="Torriani S.F."/>
            <person name="McDonald B.A."/>
            <person name="Oliver R.P."/>
        </authorList>
    </citation>
    <scope>NUCLEOTIDE SEQUENCE [LARGE SCALE GENOMIC DNA]</scope>
    <source>
        <strain evidence="2">SN15 / ATCC MYA-4574 / FGSC 10173</strain>
    </source>
</reference>